<dbReference type="EMBL" id="JQNX01000001">
    <property type="protein sequence ID" value="KIE59437.1"/>
    <property type="molecule type" value="Genomic_DNA"/>
</dbReference>
<dbReference type="Proteomes" id="UP000315925">
    <property type="component" value="Chromosome"/>
</dbReference>
<dbReference type="EMBL" id="CP037899">
    <property type="protein sequence ID" value="QDQ42572.1"/>
    <property type="molecule type" value="Genomic_DNA"/>
</dbReference>
<gene>
    <name evidence="1" type="ORF">A946_01780</name>
    <name evidence="2" type="ORF">kam1_1347</name>
</gene>
<dbReference type="AlphaFoldDB" id="A0A0C1RN36"/>
<dbReference type="InterPro" id="IPR036237">
    <property type="entry name" value="Xyl_isomerase-like_sf"/>
</dbReference>
<evidence type="ECO:0000313" key="4">
    <source>
        <dbReference type="Proteomes" id="UP000315925"/>
    </source>
</evidence>
<reference evidence="1 3" key="1">
    <citation type="submission" date="2014-08" db="EMBL/GenBank/DDBJ databases">
        <title>Methylacidiphilum kamchatkense strain Kam1 draft genome sequence.</title>
        <authorList>
            <person name="Birkeland N.-K."/>
            <person name="Erikstad H.A."/>
        </authorList>
    </citation>
    <scope>NUCLEOTIDE SEQUENCE [LARGE SCALE GENOMIC DNA]</scope>
    <source>
        <strain evidence="1 3">Kam1</strain>
    </source>
</reference>
<accession>A0A0C1RN36</accession>
<keyword evidence="3" id="KW-1185">Reference proteome</keyword>
<dbReference type="InterPro" id="IPR007801">
    <property type="entry name" value="MbnB/TglH/ChrH"/>
</dbReference>
<dbReference type="OrthoDB" id="9763101at2"/>
<reference evidence="4" key="3">
    <citation type="submission" date="2019-03" db="EMBL/GenBank/DDBJ databases">
        <title>Complete genome of Methylacidiphilum kamchatkense Kam1.</title>
        <authorList>
            <person name="Kruse T."/>
            <person name="Murarilal Ratnadevi C."/>
            <person name="Erikstad H.-A."/>
            <person name="Birkeland N.-K."/>
        </authorList>
    </citation>
    <scope>NUCLEOTIDE SEQUENCE [LARGE SCALE GENOMIC DNA]</scope>
    <source>
        <strain evidence="4">kam1</strain>
    </source>
</reference>
<dbReference type="PANTHER" id="PTHR42194">
    <property type="entry name" value="UPF0276 PROTEIN HI_1600"/>
    <property type="match status" value="1"/>
</dbReference>
<proteinExistence type="predicted"/>
<evidence type="ECO:0000313" key="2">
    <source>
        <dbReference type="EMBL" id="QDQ42572.1"/>
    </source>
</evidence>
<evidence type="ECO:0000313" key="3">
    <source>
        <dbReference type="Proteomes" id="UP000031594"/>
    </source>
</evidence>
<organism evidence="2 4">
    <name type="scientific">Methylacidiphilum kamchatkense Kam1</name>
    <dbReference type="NCBI Taxonomy" id="1202785"/>
    <lineage>
        <taxon>Bacteria</taxon>
        <taxon>Pseudomonadati</taxon>
        <taxon>Verrucomicrobiota</taxon>
        <taxon>Methylacidiphilae</taxon>
        <taxon>Methylacidiphilales</taxon>
        <taxon>Methylacidiphilaceae</taxon>
        <taxon>Methylacidiphilum (ex Ratnadevi et al. 2023)</taxon>
    </lineage>
</organism>
<name>A0A0C1RN36_9BACT</name>
<sequence>MSLKFSKFFEAYGIGIGLRIPHYQHILEKKPGVSWFEIISENFMGNGGKPEILLDKILESYKVVPHGVGLYFGSVDPLDREHLKRLKKLVQKTKTPWVSDHLAWGSVDGTYVHDLLPMPYTLAAAKLTAQKIKEAQDFLEVPIGVENISSYAQYRSSKMTEWEFLTEVVETADCGILLDVNNLYVNSQNHGFNPLAYLDHIPLKRVIQFHIAGHSRLPKYLLDTHDQPVSSAVWDLYGEVIRRCGPRPTLLEWDDAIPSFEEVYQEALKAKAFIDAYQSTEPRCGKS</sequence>
<protein>
    <submittedName>
        <fullName evidence="2">Uncharacterized protein</fullName>
    </submittedName>
</protein>
<dbReference type="STRING" id="1202785.A946_01780"/>
<dbReference type="RefSeq" id="WP_039720694.1">
    <property type="nucleotide sequence ID" value="NZ_CP037899.1"/>
</dbReference>
<dbReference type="KEGG" id="mkc:kam1_1347"/>
<evidence type="ECO:0000313" key="1">
    <source>
        <dbReference type="EMBL" id="KIE59437.1"/>
    </source>
</evidence>
<dbReference type="NCBIfam" id="NF003818">
    <property type="entry name" value="PRK05409.1"/>
    <property type="match status" value="1"/>
</dbReference>
<dbReference type="SUPFAM" id="SSF51658">
    <property type="entry name" value="Xylose isomerase-like"/>
    <property type="match status" value="1"/>
</dbReference>
<dbReference type="Proteomes" id="UP000031594">
    <property type="component" value="Unassembled WGS sequence"/>
</dbReference>
<dbReference type="Gene3D" id="3.20.20.150">
    <property type="entry name" value="Divalent-metal-dependent TIM barrel enzymes"/>
    <property type="match status" value="1"/>
</dbReference>
<dbReference type="PANTHER" id="PTHR42194:SF1">
    <property type="entry name" value="UPF0276 PROTEIN HI_1600"/>
    <property type="match status" value="1"/>
</dbReference>
<reference evidence="2" key="2">
    <citation type="journal article" date="2019" name="BMC Genomics">
        <title>Complete genome sequence analysis of the thermoacidophilic verrucomicrobial methanotroph 'Candidatus Methylacidiphilum kamchatkense' strain Kam1 and comparison with its closest relatives.</title>
        <authorList>
            <person name="Kruse T."/>
            <person name="Ratnadevi C.M."/>
            <person name="Erikstad H.A."/>
            <person name="Birkeland N.K."/>
        </authorList>
    </citation>
    <scope>NUCLEOTIDE SEQUENCE</scope>
    <source>
        <strain evidence="2">Kam1</strain>
    </source>
</reference>
<dbReference type="Pfam" id="PF05114">
    <property type="entry name" value="MbnB_TglH_ChrH"/>
    <property type="match status" value="1"/>
</dbReference>